<gene>
    <name evidence="7" type="primary">holA</name>
    <name evidence="7" type="ORF">C5T88_00810</name>
</gene>
<accession>A0A2S0NJD8</accession>
<proteinExistence type="predicted"/>
<organism evidence="7 8">
    <name type="scientific">Williamsoniiplasma luminosum</name>
    <dbReference type="NCBI Taxonomy" id="214888"/>
    <lineage>
        <taxon>Bacteria</taxon>
        <taxon>Bacillati</taxon>
        <taxon>Mycoplasmatota</taxon>
        <taxon>Mollicutes</taxon>
        <taxon>Entomoplasmatales</taxon>
        <taxon>Williamsoniiplasma</taxon>
    </lineage>
</organism>
<dbReference type="Gene3D" id="1.20.272.10">
    <property type="match status" value="1"/>
</dbReference>
<dbReference type="PANTHER" id="PTHR34388">
    <property type="entry name" value="DNA POLYMERASE III SUBUNIT DELTA"/>
    <property type="match status" value="1"/>
</dbReference>
<keyword evidence="3" id="KW-0235">DNA replication</keyword>
<name>A0A2S0NJD8_9MOLU</name>
<evidence type="ECO:0000259" key="5">
    <source>
        <dbReference type="Pfam" id="PF06144"/>
    </source>
</evidence>
<keyword evidence="2" id="KW-0548">Nucleotidyltransferase</keyword>
<feature type="domain" description="DNA polymerase III delta N-terminal" evidence="5">
    <location>
        <begin position="8"/>
        <end position="128"/>
    </location>
</feature>
<evidence type="ECO:0000313" key="8">
    <source>
        <dbReference type="Proteomes" id="UP000239250"/>
    </source>
</evidence>
<feature type="domain" description="DNA polymerase III delta subunit-like C-terminal" evidence="6">
    <location>
        <begin position="202"/>
        <end position="320"/>
    </location>
</feature>
<dbReference type="InterPro" id="IPR027417">
    <property type="entry name" value="P-loop_NTPase"/>
</dbReference>
<dbReference type="SUPFAM" id="SSF52540">
    <property type="entry name" value="P-loop containing nucleoside triphosphate hydrolases"/>
    <property type="match status" value="1"/>
</dbReference>
<dbReference type="Gene3D" id="3.40.50.300">
    <property type="entry name" value="P-loop containing nucleotide triphosphate hydrolases"/>
    <property type="match status" value="1"/>
</dbReference>
<dbReference type="NCBIfam" id="TIGR01128">
    <property type="entry name" value="holA"/>
    <property type="match status" value="1"/>
</dbReference>
<dbReference type="InterPro" id="IPR010372">
    <property type="entry name" value="DNA_pol3_delta_N"/>
</dbReference>
<dbReference type="GO" id="GO:0006261">
    <property type="term" value="P:DNA-templated DNA replication"/>
    <property type="evidence" value="ECO:0007669"/>
    <property type="project" value="TreeGrafter"/>
</dbReference>
<sequence length="329" mass="38401">MKRGRKMYFIYSDDNFLLKKQTQKIIKTITTENVEIESYSFVENSMEEIINAIRSYSFFAEQKIIILEDAWFTTDAKKPLHKTFLTKTFLEVLAQGFNENNILIFTVESNKISNKSAIMNWLTQNANVEYVAKLNEQQIKNYINQSFVRKNKTIENQAIDFLVELLPNDMQIINSEITKLLKLSAMNLTLEDVQKNTTNYYEHDIFQLVNDFLSSNINNFIVQYQNYKLFNSDNIGLFALMGNNLSILRDALILAQKGYSNAEIAGKLEINPYRLKMLLMIKKNSINQLNDKIKMLYNLIKRIVTGQADTLIIPEYELIKIMRSGEVQW</sequence>
<evidence type="ECO:0000256" key="3">
    <source>
        <dbReference type="ARBA" id="ARBA00022705"/>
    </source>
</evidence>
<dbReference type="GO" id="GO:0009360">
    <property type="term" value="C:DNA polymerase III complex"/>
    <property type="evidence" value="ECO:0007669"/>
    <property type="project" value="InterPro"/>
</dbReference>
<dbReference type="InterPro" id="IPR048466">
    <property type="entry name" value="DNA_pol3_delta-like_C"/>
</dbReference>
<dbReference type="Pfam" id="PF06144">
    <property type="entry name" value="DNA_pol3_delta"/>
    <property type="match status" value="1"/>
</dbReference>
<dbReference type="GO" id="GO:0003677">
    <property type="term" value="F:DNA binding"/>
    <property type="evidence" value="ECO:0007669"/>
    <property type="project" value="InterPro"/>
</dbReference>
<keyword evidence="4" id="KW-0239">DNA-directed DNA polymerase</keyword>
<keyword evidence="1" id="KW-0808">Transferase</keyword>
<evidence type="ECO:0000256" key="1">
    <source>
        <dbReference type="ARBA" id="ARBA00022679"/>
    </source>
</evidence>
<protein>
    <submittedName>
        <fullName evidence="7">DNA polymerase III subunit delta</fullName>
    </submittedName>
</protein>
<evidence type="ECO:0000313" key="7">
    <source>
        <dbReference type="EMBL" id="AVP49126.1"/>
    </source>
</evidence>
<evidence type="ECO:0000259" key="6">
    <source>
        <dbReference type="Pfam" id="PF21694"/>
    </source>
</evidence>
<dbReference type="GO" id="GO:0003887">
    <property type="term" value="F:DNA-directed DNA polymerase activity"/>
    <property type="evidence" value="ECO:0007669"/>
    <property type="project" value="UniProtKB-KW"/>
</dbReference>
<dbReference type="Pfam" id="PF21694">
    <property type="entry name" value="DNA_pol3_delta_C"/>
    <property type="match status" value="1"/>
</dbReference>
<reference evidence="8" key="1">
    <citation type="submission" date="2018-02" db="EMBL/GenBank/DDBJ databases">
        <title>Firefly genomes illuminate parallel origins of bioluminescence in beetles.</title>
        <authorList>
            <person name="Fallon T.R."/>
            <person name="Lower S.E.S."/>
            <person name="Behringer M."/>
            <person name="Weng J.-K."/>
        </authorList>
    </citation>
    <scope>NUCLEOTIDE SEQUENCE [LARGE SCALE GENOMIC DNA]</scope>
</reference>
<dbReference type="InterPro" id="IPR005790">
    <property type="entry name" value="DNA_polIII_delta"/>
</dbReference>
<dbReference type="PANTHER" id="PTHR34388:SF1">
    <property type="entry name" value="DNA POLYMERASE III SUBUNIT DELTA"/>
    <property type="match status" value="1"/>
</dbReference>
<dbReference type="Gene3D" id="1.10.8.60">
    <property type="match status" value="1"/>
</dbReference>
<evidence type="ECO:0000256" key="4">
    <source>
        <dbReference type="ARBA" id="ARBA00022932"/>
    </source>
</evidence>
<dbReference type="AlphaFoldDB" id="A0A2S0NJD8"/>
<dbReference type="EMBL" id="CP027019">
    <property type="protein sequence ID" value="AVP49126.1"/>
    <property type="molecule type" value="Genomic_DNA"/>
</dbReference>
<evidence type="ECO:0000256" key="2">
    <source>
        <dbReference type="ARBA" id="ARBA00022695"/>
    </source>
</evidence>
<dbReference type="Proteomes" id="UP000239250">
    <property type="component" value="Chromosome"/>
</dbReference>